<evidence type="ECO:0000313" key="4">
    <source>
        <dbReference type="Proteomes" id="UP000010880"/>
    </source>
</evidence>
<dbReference type="SUPFAM" id="SSF55073">
    <property type="entry name" value="Nucleotide cyclase"/>
    <property type="match status" value="1"/>
</dbReference>
<dbReference type="AlphaFoldDB" id="L0K6K5"/>
<feature type="transmembrane region" description="Helical" evidence="1">
    <location>
        <begin position="39"/>
        <end position="57"/>
    </location>
</feature>
<keyword evidence="1" id="KW-1133">Transmembrane helix</keyword>
<organism evidence="3 4">
    <name type="scientific">Halobacteroides halobius (strain ATCC 35273 / DSM 5150 / MD-1)</name>
    <dbReference type="NCBI Taxonomy" id="748449"/>
    <lineage>
        <taxon>Bacteria</taxon>
        <taxon>Bacillati</taxon>
        <taxon>Bacillota</taxon>
        <taxon>Clostridia</taxon>
        <taxon>Halanaerobiales</taxon>
        <taxon>Halobacteroidaceae</taxon>
        <taxon>Halobacteroides</taxon>
    </lineage>
</organism>
<dbReference type="Pfam" id="PF00990">
    <property type="entry name" value="GGDEF"/>
    <property type="match status" value="1"/>
</dbReference>
<feature type="transmembrane region" description="Helical" evidence="1">
    <location>
        <begin position="122"/>
        <end position="140"/>
    </location>
</feature>
<dbReference type="eggNOG" id="COG2203">
    <property type="taxonomic scope" value="Bacteria"/>
</dbReference>
<dbReference type="InterPro" id="IPR029016">
    <property type="entry name" value="GAF-like_dom_sf"/>
</dbReference>
<gene>
    <name evidence="3" type="ordered locus">Halha_0926</name>
</gene>
<proteinExistence type="predicted"/>
<evidence type="ECO:0000313" key="3">
    <source>
        <dbReference type="EMBL" id="AGB40887.1"/>
    </source>
</evidence>
<dbReference type="GO" id="GO:0052621">
    <property type="term" value="F:diguanylate cyclase activity"/>
    <property type="evidence" value="ECO:0007669"/>
    <property type="project" value="TreeGrafter"/>
</dbReference>
<dbReference type="Gene3D" id="3.30.450.40">
    <property type="match status" value="2"/>
</dbReference>
<dbReference type="SMART" id="SM00267">
    <property type="entry name" value="GGDEF"/>
    <property type="match status" value="1"/>
</dbReference>
<dbReference type="InterPro" id="IPR029787">
    <property type="entry name" value="Nucleotide_cyclase"/>
</dbReference>
<dbReference type="InterPro" id="IPR050469">
    <property type="entry name" value="Diguanylate_Cyclase"/>
</dbReference>
<feature type="transmembrane region" description="Helical" evidence="1">
    <location>
        <begin position="146"/>
        <end position="165"/>
    </location>
</feature>
<dbReference type="CDD" id="cd01949">
    <property type="entry name" value="GGDEF"/>
    <property type="match status" value="1"/>
</dbReference>
<dbReference type="PANTHER" id="PTHR45138:SF9">
    <property type="entry name" value="DIGUANYLATE CYCLASE DGCM-RELATED"/>
    <property type="match status" value="1"/>
</dbReference>
<dbReference type="STRING" id="748449.Halha_0926"/>
<feature type="domain" description="GGDEF" evidence="2">
    <location>
        <begin position="543"/>
        <end position="673"/>
    </location>
</feature>
<dbReference type="SUPFAM" id="SSF55781">
    <property type="entry name" value="GAF domain-like"/>
    <property type="match status" value="2"/>
</dbReference>
<dbReference type="Pfam" id="PF13185">
    <property type="entry name" value="GAF_2"/>
    <property type="match status" value="2"/>
</dbReference>
<dbReference type="SMART" id="SM00065">
    <property type="entry name" value="GAF"/>
    <property type="match status" value="2"/>
</dbReference>
<dbReference type="EMBL" id="CP003359">
    <property type="protein sequence ID" value="AGB40887.1"/>
    <property type="molecule type" value="Genomic_DNA"/>
</dbReference>
<dbReference type="GO" id="GO:0005886">
    <property type="term" value="C:plasma membrane"/>
    <property type="evidence" value="ECO:0007669"/>
    <property type="project" value="TreeGrafter"/>
</dbReference>
<protein>
    <submittedName>
        <fullName evidence="3">Diguanylate cyclase (GGDEF) domain-containing protein</fullName>
    </submittedName>
</protein>
<dbReference type="GO" id="GO:0043709">
    <property type="term" value="P:cell adhesion involved in single-species biofilm formation"/>
    <property type="evidence" value="ECO:0007669"/>
    <property type="project" value="TreeGrafter"/>
</dbReference>
<dbReference type="KEGG" id="hhl:Halha_0926"/>
<evidence type="ECO:0000259" key="2">
    <source>
        <dbReference type="PROSITE" id="PS50887"/>
    </source>
</evidence>
<dbReference type="InterPro" id="IPR000160">
    <property type="entry name" value="GGDEF_dom"/>
</dbReference>
<dbReference type="Proteomes" id="UP000010880">
    <property type="component" value="Chromosome"/>
</dbReference>
<dbReference type="OrthoDB" id="9783388at2"/>
<accession>L0K6K5</accession>
<sequence length="673" mass="76462">MSLPRLILQISPLIVITYLIIRIDLFSQVLVNDYSKERKGYLSIGLILMSSALLYFFNDYQIAIYTIGIILCGRLFGFPYGSFSGIIFFILGSQITNLEEVVILLGLISDLYQLSVLDKLNIRLKDGIVAFLLGISFIITMQSQNIVLHMIAFYGSLTVITNYRLRLKSFQEQKLEIKSACQARDSLEELHSINEKLISNFNLSETCDELLRISCQQLDIKHGGLLLYDEEKDHLELKAEYNLGQEDIDKFKLPQPDCLVDALKKEETIIIDDPEVIYFGNEIFFKKEIKSVLIAPIFSKEQLKGLFIFMATKNNFFSNKDLMPLQTIIDQAPLVIRKAEIFEKLERNVAGLSMLQRTSHIITSTLDADQVFEHTVDMVMGTMGVSMAGLFLFDDDQALQLVSAKGVPKQEQESIVAEAKEVVSRVIEEEKVLINDKINEIDEKYSFNTIDIKSVIFVPLKIRGRVIGAIGAAQAGFEREFTSADKRFITILANQAAIAIENSRMYNRMEKLATKDSLTKLYNHSAFYEHLRELLKNTKENKNDLSLLMLDIDDFKRFNDTYGHQAGDKVLEKMGELLKQNVRDSDIVARYGGEEFSIALPNIDKTKVLKISNRINKAVRKEKVKYNDLELNVTVSIGVAIYQEGQSAEKLINIADKALYKAKNEGKDQTYIA</sequence>
<dbReference type="FunFam" id="3.30.70.270:FF:000001">
    <property type="entry name" value="Diguanylate cyclase domain protein"/>
    <property type="match status" value="1"/>
</dbReference>
<dbReference type="GO" id="GO:1902201">
    <property type="term" value="P:negative regulation of bacterial-type flagellum-dependent cell motility"/>
    <property type="evidence" value="ECO:0007669"/>
    <property type="project" value="TreeGrafter"/>
</dbReference>
<dbReference type="HOGENOM" id="CLU_408127_0_0_9"/>
<dbReference type="PANTHER" id="PTHR45138">
    <property type="entry name" value="REGULATORY COMPONENTS OF SENSORY TRANSDUCTION SYSTEM"/>
    <property type="match status" value="1"/>
</dbReference>
<dbReference type="PROSITE" id="PS50887">
    <property type="entry name" value="GGDEF"/>
    <property type="match status" value="1"/>
</dbReference>
<name>L0K6K5_HALHC</name>
<dbReference type="Gene3D" id="3.30.70.270">
    <property type="match status" value="1"/>
</dbReference>
<feature type="transmembrane region" description="Helical" evidence="1">
    <location>
        <begin position="6"/>
        <end position="27"/>
    </location>
</feature>
<keyword evidence="4" id="KW-1185">Reference proteome</keyword>
<keyword evidence="1" id="KW-0472">Membrane</keyword>
<dbReference type="eggNOG" id="COG3706">
    <property type="taxonomic scope" value="Bacteria"/>
</dbReference>
<reference evidence="4" key="1">
    <citation type="submission" date="2012-02" db="EMBL/GenBank/DDBJ databases">
        <title>The complete genome of Halobacteroides halobius DSM 5150.</title>
        <authorList>
            <person name="Lucas S."/>
            <person name="Copeland A."/>
            <person name="Lapidus A."/>
            <person name="Glavina del Rio T."/>
            <person name="Dalin E."/>
            <person name="Tice H."/>
            <person name="Bruce D."/>
            <person name="Goodwin L."/>
            <person name="Pitluck S."/>
            <person name="Peters L."/>
            <person name="Mikhailova N."/>
            <person name="Gu W."/>
            <person name="Kyrpides N."/>
            <person name="Mavromatis K."/>
            <person name="Ivanova N."/>
            <person name="Brettin T."/>
            <person name="Detter J.C."/>
            <person name="Han C."/>
            <person name="Larimer F."/>
            <person name="Land M."/>
            <person name="Hauser L."/>
            <person name="Markowitz V."/>
            <person name="Cheng J.-F."/>
            <person name="Hugenholtz P."/>
            <person name="Woyke T."/>
            <person name="Wu D."/>
            <person name="Tindall B."/>
            <person name="Pomrenke H."/>
            <person name="Brambilla E."/>
            <person name="Klenk H.-P."/>
            <person name="Eisen J.A."/>
        </authorList>
    </citation>
    <scope>NUCLEOTIDE SEQUENCE [LARGE SCALE GENOMIC DNA]</scope>
    <source>
        <strain evidence="4">ATCC 35273 / DSM 5150 / MD-1</strain>
    </source>
</reference>
<dbReference type="InterPro" id="IPR043128">
    <property type="entry name" value="Rev_trsase/Diguanyl_cyclase"/>
</dbReference>
<dbReference type="NCBIfam" id="TIGR00254">
    <property type="entry name" value="GGDEF"/>
    <property type="match status" value="1"/>
</dbReference>
<feature type="transmembrane region" description="Helical" evidence="1">
    <location>
        <begin position="63"/>
        <end position="91"/>
    </location>
</feature>
<keyword evidence="1" id="KW-0812">Transmembrane</keyword>
<evidence type="ECO:0000256" key="1">
    <source>
        <dbReference type="SAM" id="Phobius"/>
    </source>
</evidence>
<dbReference type="InterPro" id="IPR003018">
    <property type="entry name" value="GAF"/>
</dbReference>
<dbReference type="RefSeq" id="WP_015326612.1">
    <property type="nucleotide sequence ID" value="NC_019978.1"/>
</dbReference>